<feature type="compositionally biased region" description="Low complexity" evidence="1">
    <location>
        <begin position="524"/>
        <end position="540"/>
    </location>
</feature>
<keyword evidence="2" id="KW-1133">Transmembrane helix</keyword>
<feature type="transmembrane region" description="Helical" evidence="2">
    <location>
        <begin position="160"/>
        <end position="181"/>
    </location>
</feature>
<keyword evidence="2" id="KW-0472">Membrane</keyword>
<dbReference type="Proteomes" id="UP001150217">
    <property type="component" value="Unassembled WGS sequence"/>
</dbReference>
<evidence type="ECO:0000313" key="3">
    <source>
        <dbReference type="EMBL" id="KAJ4494386.1"/>
    </source>
</evidence>
<evidence type="ECO:0000313" key="4">
    <source>
        <dbReference type="Proteomes" id="UP001150217"/>
    </source>
</evidence>
<reference evidence="3" key="1">
    <citation type="submission" date="2022-08" db="EMBL/GenBank/DDBJ databases">
        <title>A Global Phylogenomic Analysis of the Shiitake Genus Lentinula.</title>
        <authorList>
            <consortium name="DOE Joint Genome Institute"/>
            <person name="Sierra-Patev S."/>
            <person name="Min B."/>
            <person name="Naranjo-Ortiz M."/>
            <person name="Looney B."/>
            <person name="Konkel Z."/>
            <person name="Slot J.C."/>
            <person name="Sakamoto Y."/>
            <person name="Steenwyk J.L."/>
            <person name="Rokas A."/>
            <person name="Carro J."/>
            <person name="Camarero S."/>
            <person name="Ferreira P."/>
            <person name="Molpeceres G."/>
            <person name="Ruiz-Duenas F.J."/>
            <person name="Serrano A."/>
            <person name="Henrissat B."/>
            <person name="Drula E."/>
            <person name="Hughes K.W."/>
            <person name="Mata J.L."/>
            <person name="Ishikawa N.K."/>
            <person name="Vargas-Isla R."/>
            <person name="Ushijima S."/>
            <person name="Smith C.A."/>
            <person name="Ahrendt S."/>
            <person name="Andreopoulos W."/>
            <person name="He G."/>
            <person name="Labutti K."/>
            <person name="Lipzen A."/>
            <person name="Ng V."/>
            <person name="Riley R."/>
            <person name="Sandor L."/>
            <person name="Barry K."/>
            <person name="Martinez A.T."/>
            <person name="Xiao Y."/>
            <person name="Gibbons J.G."/>
            <person name="Terashima K."/>
            <person name="Grigoriev I.V."/>
            <person name="Hibbett D.S."/>
        </authorList>
    </citation>
    <scope>NUCLEOTIDE SEQUENCE</scope>
    <source>
        <strain evidence="3">RHP3577 ss4</strain>
    </source>
</reference>
<feature type="compositionally biased region" description="Polar residues" evidence="1">
    <location>
        <begin position="1"/>
        <end position="14"/>
    </location>
</feature>
<protein>
    <submittedName>
        <fullName evidence="3">Uncharacterized protein</fullName>
    </submittedName>
</protein>
<accession>A0ABQ8VHI7</accession>
<evidence type="ECO:0000256" key="2">
    <source>
        <dbReference type="SAM" id="Phobius"/>
    </source>
</evidence>
<proteinExistence type="predicted"/>
<feature type="transmembrane region" description="Helical" evidence="2">
    <location>
        <begin position="433"/>
        <end position="454"/>
    </location>
</feature>
<gene>
    <name evidence="3" type="ORF">C8R41DRAFT_316554</name>
</gene>
<evidence type="ECO:0000256" key="1">
    <source>
        <dbReference type="SAM" id="MobiDB-lite"/>
    </source>
</evidence>
<organism evidence="3 4">
    <name type="scientific">Lentinula lateritia</name>
    <dbReference type="NCBI Taxonomy" id="40482"/>
    <lineage>
        <taxon>Eukaryota</taxon>
        <taxon>Fungi</taxon>
        <taxon>Dikarya</taxon>
        <taxon>Basidiomycota</taxon>
        <taxon>Agaricomycotina</taxon>
        <taxon>Agaricomycetes</taxon>
        <taxon>Agaricomycetidae</taxon>
        <taxon>Agaricales</taxon>
        <taxon>Marasmiineae</taxon>
        <taxon>Omphalotaceae</taxon>
        <taxon>Lentinula</taxon>
    </lineage>
</organism>
<comment type="caution">
    <text evidence="3">The sequence shown here is derived from an EMBL/GenBank/DDBJ whole genome shotgun (WGS) entry which is preliminary data.</text>
</comment>
<feature type="transmembrane region" description="Helical" evidence="2">
    <location>
        <begin position="406"/>
        <end position="427"/>
    </location>
</feature>
<feature type="transmembrane region" description="Helical" evidence="2">
    <location>
        <begin position="247"/>
        <end position="276"/>
    </location>
</feature>
<feature type="transmembrane region" description="Helical" evidence="2">
    <location>
        <begin position="128"/>
        <end position="148"/>
    </location>
</feature>
<sequence length="599" mass="65872">MTLAAISTPTSTGKVDSLPTAPSPSTLNVLPRITPVPTNDDYPTEVVVALTTTIPIPDYPLYYRMPVSQFSPSYQALPDGSLIAAPYRYELQQDNGVLLLMGILLTIFLRNALVSGNYLRRIKVQRTIIFRMLFASQVIAFIGLVPKIASYLTPHVNCHIVQIVISVASTLSIVFIMSGIFGYKAYKCLDNSVFVLVTLAILTVGAVSMSLADYITLRGTTRLTGNCARSDDMRWIRIFVMLQLAQSIFLCCCCTYPSSSPVCVSIILFLVLFAVWKSRHNSVVARDRISVPLSMDFEGYVPSEKAIHLDRSDFALGHNPDEVVGSYSQSAVVFPSEIPTRQSSVREELSALPPSRLRIRSAAQAEDESSLRPLSSGPAVSLAPSTFSRISHYMPFLFRKVMKDELCYTAMITVCCATVAIIAVVGVTSEGLLWFMSWACLYWTVTSILATHSLGRAVDRHEKETVLQTAALHTRRWETERTRVTGVDRNFASSNRIRRFATRNTDSENPFDDTRALASAYNDSMLSSPSDTPSSPRSFSLRSGFPLCPSPTLQLPTSGRTTPLVSLDNTRTVPSGIGFIIEESRSSGNGSISGRGYRL</sequence>
<dbReference type="EMBL" id="JANVFT010000033">
    <property type="protein sequence ID" value="KAJ4494386.1"/>
    <property type="molecule type" value="Genomic_DNA"/>
</dbReference>
<keyword evidence="4" id="KW-1185">Reference proteome</keyword>
<feature type="region of interest" description="Disordered" evidence="1">
    <location>
        <begin position="1"/>
        <end position="23"/>
    </location>
</feature>
<feature type="transmembrane region" description="Helical" evidence="2">
    <location>
        <begin position="96"/>
        <end position="116"/>
    </location>
</feature>
<feature type="region of interest" description="Disordered" evidence="1">
    <location>
        <begin position="523"/>
        <end position="543"/>
    </location>
</feature>
<name>A0ABQ8VHI7_9AGAR</name>
<keyword evidence="2" id="KW-0812">Transmembrane</keyword>
<feature type="transmembrane region" description="Helical" evidence="2">
    <location>
        <begin position="193"/>
        <end position="212"/>
    </location>
</feature>